<dbReference type="OrthoDB" id="5512at2759"/>
<keyword evidence="9" id="KW-1185">Reference proteome</keyword>
<evidence type="ECO:0000256" key="6">
    <source>
        <dbReference type="RuleBase" id="RU363137"/>
    </source>
</evidence>
<evidence type="ECO:0000256" key="5">
    <source>
        <dbReference type="ARBA" id="ARBA00023329"/>
    </source>
</evidence>
<feature type="region of interest" description="Disordered" evidence="7">
    <location>
        <begin position="1"/>
        <end position="95"/>
    </location>
</feature>
<dbReference type="AlphaFoldDB" id="A0A1E4T3C6"/>
<comment type="function">
    <text evidence="6">Clathrin is the major protein of the polyhedral coat of coated pits and vesicles.</text>
</comment>
<feature type="compositionally biased region" description="Polar residues" evidence="7">
    <location>
        <begin position="84"/>
        <end position="95"/>
    </location>
</feature>
<dbReference type="GO" id="GO:0030132">
    <property type="term" value="C:clathrin coat of coated pit"/>
    <property type="evidence" value="ECO:0007669"/>
    <property type="project" value="InterPro"/>
</dbReference>
<sequence length="223" mass="25145">MADKYPQLDDVADETEVGGSSDFLSREKELLGDEFATEQDKDLEQDDEDDEFNEFESQFPEVSTSEAAAAAPAAVESEDEYETSEPTSNVLPSFSNLNLDESEHIKEWKKTRDLELTKRDEISANKLEELKGDAEKAIDDFYENYNNKKEAAIEVTRKEAEEFLSKIDGFLEKGTVWDRSIELLNLNKNSNSVDAANHRDKTKFKDLLLALKGKEQVPGAAGY</sequence>
<dbReference type="GO" id="GO:0005198">
    <property type="term" value="F:structural molecule activity"/>
    <property type="evidence" value="ECO:0007669"/>
    <property type="project" value="InterPro"/>
</dbReference>
<dbReference type="Proteomes" id="UP000094801">
    <property type="component" value="Unassembled WGS sequence"/>
</dbReference>
<dbReference type="PANTHER" id="PTHR10639">
    <property type="entry name" value="CLATHRIN LIGHT CHAIN"/>
    <property type="match status" value="1"/>
</dbReference>
<keyword evidence="3 6" id="KW-0472">Membrane</keyword>
<dbReference type="EMBL" id="KV453850">
    <property type="protein sequence ID" value="ODV86168.1"/>
    <property type="molecule type" value="Genomic_DNA"/>
</dbReference>
<organism evidence="8 9">
    <name type="scientific">[Candida] arabinofermentans NRRL YB-2248</name>
    <dbReference type="NCBI Taxonomy" id="983967"/>
    <lineage>
        <taxon>Eukaryota</taxon>
        <taxon>Fungi</taxon>
        <taxon>Dikarya</taxon>
        <taxon>Ascomycota</taxon>
        <taxon>Saccharomycotina</taxon>
        <taxon>Pichiomycetes</taxon>
        <taxon>Pichiales</taxon>
        <taxon>Pichiaceae</taxon>
        <taxon>Ogataea</taxon>
        <taxon>Ogataea/Candida clade</taxon>
    </lineage>
</organism>
<evidence type="ECO:0000256" key="4">
    <source>
        <dbReference type="ARBA" id="ARBA00023176"/>
    </source>
</evidence>
<keyword evidence="4 6" id="KW-0168">Coated pit</keyword>
<evidence type="ECO:0000313" key="9">
    <source>
        <dbReference type="Proteomes" id="UP000094801"/>
    </source>
</evidence>
<dbReference type="PANTHER" id="PTHR10639:SF7">
    <property type="entry name" value="CLATHRIN LIGHT CHAIN"/>
    <property type="match status" value="1"/>
</dbReference>
<evidence type="ECO:0000313" key="8">
    <source>
        <dbReference type="EMBL" id="ODV86168.1"/>
    </source>
</evidence>
<feature type="compositionally biased region" description="Low complexity" evidence="7">
    <location>
        <begin position="55"/>
        <end position="75"/>
    </location>
</feature>
<dbReference type="GO" id="GO:0030130">
    <property type="term" value="C:clathrin coat of trans-Golgi network vesicle"/>
    <property type="evidence" value="ECO:0007669"/>
    <property type="project" value="InterPro"/>
</dbReference>
<dbReference type="GO" id="GO:0072583">
    <property type="term" value="P:clathrin-dependent endocytosis"/>
    <property type="evidence" value="ECO:0007669"/>
    <property type="project" value="TreeGrafter"/>
</dbReference>
<dbReference type="STRING" id="983967.A0A1E4T3C6"/>
<dbReference type="Pfam" id="PF01086">
    <property type="entry name" value="Clathrin_lg_ch"/>
    <property type="match status" value="1"/>
</dbReference>
<dbReference type="GO" id="GO:0006886">
    <property type="term" value="P:intracellular protein transport"/>
    <property type="evidence" value="ECO:0007669"/>
    <property type="project" value="InterPro"/>
</dbReference>
<comment type="similarity">
    <text evidence="2 6">Belongs to the clathrin light chain family.</text>
</comment>
<gene>
    <name evidence="8" type="ORF">CANARDRAFT_27431</name>
</gene>
<proteinExistence type="inferred from homology"/>
<comment type="subcellular location">
    <subcellularLocation>
        <location evidence="1 6">Cytoplasmic vesicle membrane</location>
        <topology evidence="1 6">Peripheral membrane protein</topology>
        <orientation evidence="1 6">Cytoplasmic side</orientation>
    </subcellularLocation>
    <subcellularLocation>
        <location evidence="6">Membrane</location>
        <location evidence="6">Coated pit</location>
        <topology evidence="6">Peripheral membrane protein</topology>
        <orientation evidence="6">Cytoplasmic side</orientation>
    </subcellularLocation>
    <text evidence="6">Cytoplasmic face of coated pits and vesicles.</text>
</comment>
<evidence type="ECO:0000256" key="7">
    <source>
        <dbReference type="SAM" id="MobiDB-lite"/>
    </source>
</evidence>
<protein>
    <recommendedName>
        <fullName evidence="6">Clathrin light chain</fullName>
    </recommendedName>
</protein>
<accession>A0A1E4T3C6</accession>
<reference evidence="9" key="1">
    <citation type="submission" date="2016-04" db="EMBL/GenBank/DDBJ databases">
        <title>Comparative genomics of biotechnologically important yeasts.</title>
        <authorList>
            <consortium name="DOE Joint Genome Institute"/>
            <person name="Riley R."/>
            <person name="Haridas S."/>
            <person name="Wolfe K.H."/>
            <person name="Lopes M.R."/>
            <person name="Hittinger C.T."/>
            <person name="Goker M."/>
            <person name="Salamov A."/>
            <person name="Wisecaver J."/>
            <person name="Long T.M."/>
            <person name="Aerts A.L."/>
            <person name="Barry K."/>
            <person name="Choi C."/>
            <person name="Clum A."/>
            <person name="Coughlan A.Y."/>
            <person name="Deshpande S."/>
            <person name="Douglass A.P."/>
            <person name="Hanson S.J."/>
            <person name="Klenk H.-P."/>
            <person name="Labutti K."/>
            <person name="Lapidus A."/>
            <person name="Lindquist E."/>
            <person name="Lipzen A."/>
            <person name="Meier-Kolthoff J.P."/>
            <person name="Ohm R.A."/>
            <person name="Otillar R.P."/>
            <person name="Pangilinan J."/>
            <person name="Peng Y."/>
            <person name="Rokas A."/>
            <person name="Rosa C.A."/>
            <person name="Scheuner C."/>
            <person name="Sibirny A.A."/>
            <person name="Slot J.C."/>
            <person name="Stielow J.B."/>
            <person name="Sun H."/>
            <person name="Kurtzman C.P."/>
            <person name="Blackwell M."/>
            <person name="Grigoriev I.V."/>
            <person name="Jeffries T.W."/>
        </authorList>
    </citation>
    <scope>NUCLEOTIDE SEQUENCE [LARGE SCALE GENOMIC DNA]</scope>
    <source>
        <strain evidence="9">NRRL YB-2248</strain>
    </source>
</reference>
<dbReference type="GO" id="GO:0032050">
    <property type="term" value="F:clathrin heavy chain binding"/>
    <property type="evidence" value="ECO:0007669"/>
    <property type="project" value="TreeGrafter"/>
</dbReference>
<evidence type="ECO:0000256" key="3">
    <source>
        <dbReference type="ARBA" id="ARBA00023136"/>
    </source>
</evidence>
<feature type="compositionally biased region" description="Acidic residues" evidence="7">
    <location>
        <begin position="35"/>
        <end position="54"/>
    </location>
</feature>
<dbReference type="InterPro" id="IPR000996">
    <property type="entry name" value="Clathrin_L-chain"/>
</dbReference>
<evidence type="ECO:0000256" key="1">
    <source>
        <dbReference type="ARBA" id="ARBA00004180"/>
    </source>
</evidence>
<evidence type="ECO:0000256" key="2">
    <source>
        <dbReference type="ARBA" id="ARBA00005263"/>
    </source>
</evidence>
<name>A0A1E4T3C6_9ASCO</name>
<keyword evidence="5 6" id="KW-0968">Cytoplasmic vesicle</keyword>